<dbReference type="EMBL" id="GBXM01075129">
    <property type="protein sequence ID" value="JAH33448.1"/>
    <property type="molecule type" value="Transcribed_RNA"/>
</dbReference>
<sequence length="56" mass="6704">MHRPKSHHVFLLLDLQRKCFLKKFTNLIFIYFCHCLSGQRCISFANGRHCCSPNHR</sequence>
<reference evidence="1" key="1">
    <citation type="submission" date="2014-11" db="EMBL/GenBank/DDBJ databases">
        <authorList>
            <person name="Amaro Gonzalez C."/>
        </authorList>
    </citation>
    <scope>NUCLEOTIDE SEQUENCE</scope>
</reference>
<protein>
    <submittedName>
        <fullName evidence="1">Uncharacterized protein</fullName>
    </submittedName>
</protein>
<reference evidence="1" key="2">
    <citation type="journal article" date="2015" name="Fish Shellfish Immunol.">
        <title>Early steps in the European eel (Anguilla anguilla)-Vibrio vulnificus interaction in the gills: Role of the RtxA13 toxin.</title>
        <authorList>
            <person name="Callol A."/>
            <person name="Pajuelo D."/>
            <person name="Ebbesson L."/>
            <person name="Teles M."/>
            <person name="MacKenzie S."/>
            <person name="Amaro C."/>
        </authorList>
    </citation>
    <scope>NUCLEOTIDE SEQUENCE</scope>
</reference>
<accession>A0A0E9RYV7</accession>
<proteinExistence type="predicted"/>
<dbReference type="AlphaFoldDB" id="A0A0E9RYV7"/>
<organism evidence="1">
    <name type="scientific">Anguilla anguilla</name>
    <name type="common">European freshwater eel</name>
    <name type="synonym">Muraena anguilla</name>
    <dbReference type="NCBI Taxonomy" id="7936"/>
    <lineage>
        <taxon>Eukaryota</taxon>
        <taxon>Metazoa</taxon>
        <taxon>Chordata</taxon>
        <taxon>Craniata</taxon>
        <taxon>Vertebrata</taxon>
        <taxon>Euteleostomi</taxon>
        <taxon>Actinopterygii</taxon>
        <taxon>Neopterygii</taxon>
        <taxon>Teleostei</taxon>
        <taxon>Anguilliformes</taxon>
        <taxon>Anguillidae</taxon>
        <taxon>Anguilla</taxon>
    </lineage>
</organism>
<evidence type="ECO:0000313" key="1">
    <source>
        <dbReference type="EMBL" id="JAH33448.1"/>
    </source>
</evidence>
<name>A0A0E9RYV7_ANGAN</name>